<dbReference type="RefSeq" id="WP_041504882.1">
    <property type="nucleotide sequence ID" value="NZ_JPIU01000037.1"/>
</dbReference>
<feature type="domain" description="Core-binding (CB)" evidence="6">
    <location>
        <begin position="105"/>
        <end position="185"/>
    </location>
</feature>
<dbReference type="InterPro" id="IPR044068">
    <property type="entry name" value="CB"/>
</dbReference>
<dbReference type="PROSITE" id="PS51900">
    <property type="entry name" value="CB"/>
    <property type="match status" value="1"/>
</dbReference>
<dbReference type="Gene3D" id="1.10.150.130">
    <property type="match status" value="1"/>
</dbReference>
<dbReference type="PANTHER" id="PTHR30349:SF64">
    <property type="entry name" value="PROPHAGE INTEGRASE INTD-RELATED"/>
    <property type="match status" value="1"/>
</dbReference>
<evidence type="ECO:0000259" key="6">
    <source>
        <dbReference type="PROSITE" id="PS51900"/>
    </source>
</evidence>
<gene>
    <name evidence="7" type="ORF">BA92_03295</name>
</gene>
<name>A0A0C3RI29_9PORP</name>
<evidence type="ECO:0000256" key="2">
    <source>
        <dbReference type="ARBA" id="ARBA00022908"/>
    </source>
</evidence>
<dbReference type="InterPro" id="IPR050090">
    <property type="entry name" value="Tyrosine_recombinase_XerCD"/>
</dbReference>
<evidence type="ECO:0000256" key="5">
    <source>
        <dbReference type="PROSITE-ProRule" id="PRU01248"/>
    </source>
</evidence>
<accession>A0A0C3RI29</accession>
<dbReference type="SUPFAM" id="SSF56349">
    <property type="entry name" value="DNA breaking-rejoining enzymes"/>
    <property type="match status" value="1"/>
</dbReference>
<evidence type="ECO:0000256" key="3">
    <source>
        <dbReference type="ARBA" id="ARBA00023125"/>
    </source>
</evidence>
<dbReference type="GO" id="GO:0006310">
    <property type="term" value="P:DNA recombination"/>
    <property type="evidence" value="ECO:0007669"/>
    <property type="project" value="UniProtKB-KW"/>
</dbReference>
<protein>
    <submittedName>
        <fullName evidence="7">Integrase</fullName>
    </submittedName>
</protein>
<dbReference type="AlphaFoldDB" id="A0A0C3RI29"/>
<proteinExistence type="inferred from homology"/>
<dbReference type="EMBL" id="JPIU01000037">
    <property type="protein sequence ID" value="KIO45519.1"/>
    <property type="molecule type" value="Genomic_DNA"/>
</dbReference>
<organism evidence="7 8">
    <name type="scientific">Sanguibacteroides justesenii</name>
    <dbReference type="NCBI Taxonomy" id="1547597"/>
    <lineage>
        <taxon>Bacteria</taxon>
        <taxon>Pseudomonadati</taxon>
        <taxon>Bacteroidota</taxon>
        <taxon>Bacteroidia</taxon>
        <taxon>Bacteroidales</taxon>
        <taxon>Porphyromonadaceae</taxon>
        <taxon>Sanguibacteroides</taxon>
    </lineage>
</organism>
<dbReference type="InterPro" id="IPR010998">
    <property type="entry name" value="Integrase_recombinase_N"/>
</dbReference>
<sequence>MATVKVKLRNSTVAGKAGTVYYQLSHRGKSQQITTRIHLFPDEWNSNTGQVISSFRNVVPIQKQIDNDLMHLKHIIKLLDRRGKTYTVNDIVRRYKTANSPVSVLAFMQMQIEFLQRCNRWGTAKNYERTKNSFSSFLANMDLPFVAMTEELIDDYSIFLVRRGIVRNSISFYMRVLRAIYNKAVRQRIVEQTYPFQNVYTGVDQTRKRAVDEQIIRRLHKLDLSWNAALAFARDLFIFSYCTRGMAFVDIAYLRKSDIQNDMICYTRHKTGQLLCIRLEPSIRAIIVRYEKATENSPYVFPILTTDDRSVAYRQYLAALNNHNRLLHKLSGLLLAGCKITSYTSRHSWATAARNCNVPISVISAGLGHTSERTTQIYLTMLENSIIDSVNQGIIEMLDQ</sequence>
<comment type="similarity">
    <text evidence="1">Belongs to the 'phage' integrase family.</text>
</comment>
<evidence type="ECO:0000313" key="8">
    <source>
        <dbReference type="Proteomes" id="UP000031980"/>
    </source>
</evidence>
<keyword evidence="4" id="KW-0233">DNA recombination</keyword>
<dbReference type="Gene3D" id="1.10.443.10">
    <property type="entry name" value="Intergrase catalytic core"/>
    <property type="match status" value="1"/>
</dbReference>
<reference evidence="7 8" key="1">
    <citation type="submission" date="2014-07" db="EMBL/GenBank/DDBJ databases">
        <title>Porphyromonadaceae bacterium OUH 308042 = ATCC BAA-2681 = DSM 28342 draft genome.</title>
        <authorList>
            <person name="Sydenham T.V."/>
            <person name="Hasman H."/>
            <person name="Justensen U.S."/>
        </authorList>
    </citation>
    <scope>NUCLEOTIDE SEQUENCE [LARGE SCALE GENOMIC DNA]</scope>
    <source>
        <strain evidence="7 8">OUH 308042</strain>
    </source>
</reference>
<dbReference type="CDD" id="cd01185">
    <property type="entry name" value="INTN1_C_like"/>
    <property type="match status" value="1"/>
</dbReference>
<evidence type="ECO:0000256" key="1">
    <source>
        <dbReference type="ARBA" id="ARBA00008857"/>
    </source>
</evidence>
<dbReference type="GO" id="GO:0003677">
    <property type="term" value="F:DNA binding"/>
    <property type="evidence" value="ECO:0007669"/>
    <property type="project" value="UniProtKB-UniRule"/>
</dbReference>
<dbReference type="Proteomes" id="UP000031980">
    <property type="component" value="Unassembled WGS sequence"/>
</dbReference>
<dbReference type="InterPro" id="IPR025269">
    <property type="entry name" value="SAM-like_dom"/>
</dbReference>
<comment type="caution">
    <text evidence="7">The sequence shown here is derived from an EMBL/GenBank/DDBJ whole genome shotgun (WGS) entry which is preliminary data.</text>
</comment>
<dbReference type="Pfam" id="PF00589">
    <property type="entry name" value="Phage_integrase"/>
    <property type="match status" value="1"/>
</dbReference>
<keyword evidence="2" id="KW-0229">DNA integration</keyword>
<evidence type="ECO:0000256" key="4">
    <source>
        <dbReference type="ARBA" id="ARBA00023172"/>
    </source>
</evidence>
<dbReference type="InterPro" id="IPR013762">
    <property type="entry name" value="Integrase-like_cat_sf"/>
</dbReference>
<dbReference type="InterPro" id="IPR011010">
    <property type="entry name" value="DNA_brk_join_enz"/>
</dbReference>
<keyword evidence="3 5" id="KW-0238">DNA-binding</keyword>
<dbReference type="GO" id="GO:0015074">
    <property type="term" value="P:DNA integration"/>
    <property type="evidence" value="ECO:0007669"/>
    <property type="project" value="UniProtKB-KW"/>
</dbReference>
<dbReference type="PANTHER" id="PTHR30349">
    <property type="entry name" value="PHAGE INTEGRASE-RELATED"/>
    <property type="match status" value="1"/>
</dbReference>
<dbReference type="InterPro" id="IPR002104">
    <property type="entry name" value="Integrase_catalytic"/>
</dbReference>
<evidence type="ECO:0000313" key="7">
    <source>
        <dbReference type="EMBL" id="KIO45519.1"/>
    </source>
</evidence>
<dbReference type="Pfam" id="PF13102">
    <property type="entry name" value="Phage_int_SAM_5"/>
    <property type="match status" value="1"/>
</dbReference>
<keyword evidence="8" id="KW-1185">Reference proteome</keyword>